<proteinExistence type="predicted"/>
<dbReference type="EMBL" id="CP016345">
    <property type="protein sequence ID" value="ANQ12892.1"/>
    <property type="molecule type" value="Genomic_DNA"/>
</dbReference>
<keyword evidence="1" id="KW-0472">Membrane</keyword>
<evidence type="ECO:0000313" key="3">
    <source>
        <dbReference type="Proteomes" id="UP000092741"/>
    </source>
</evidence>
<protein>
    <submittedName>
        <fullName evidence="2">Uncharacterized protein</fullName>
    </submittedName>
</protein>
<dbReference type="GeneID" id="70912007"/>
<evidence type="ECO:0000256" key="1">
    <source>
        <dbReference type="SAM" id="Phobius"/>
    </source>
</evidence>
<gene>
    <name evidence="2" type="ORF">BA890_08955</name>
</gene>
<accession>A0AAN1CVR9</accession>
<evidence type="ECO:0000313" key="2">
    <source>
        <dbReference type="EMBL" id="ANQ12892.1"/>
    </source>
</evidence>
<dbReference type="AlphaFoldDB" id="A0AAN1CVR9"/>
<dbReference type="KEGG" id="vna:PN96_04335"/>
<dbReference type="RefSeq" id="WP_020335504.1">
    <property type="nucleotide sequence ID" value="NZ_ATFJ01000037.1"/>
</dbReference>
<sequence>MDATAIAYWLIFFGLLPVTYWGFRMLFENLFLKLLPPHQVVIEQKDNDGNIIRSDKIVVTEQTFYDAAHTVILGKKAKKHE</sequence>
<keyword evidence="1" id="KW-1133">Transmembrane helix</keyword>
<feature type="transmembrane region" description="Helical" evidence="1">
    <location>
        <begin position="6"/>
        <end position="23"/>
    </location>
</feature>
<name>A0AAN1CVR9_VIBNA</name>
<keyword evidence="3" id="KW-1185">Reference proteome</keyword>
<keyword evidence="1" id="KW-0812">Transmembrane</keyword>
<organism evidence="2 3">
    <name type="scientific">Vibrio natriegens NBRC 15636 = ATCC 14048 = DSM 759</name>
    <dbReference type="NCBI Taxonomy" id="1219067"/>
    <lineage>
        <taxon>Bacteria</taxon>
        <taxon>Pseudomonadati</taxon>
        <taxon>Pseudomonadota</taxon>
        <taxon>Gammaproteobacteria</taxon>
        <taxon>Vibrionales</taxon>
        <taxon>Vibrionaceae</taxon>
        <taxon>Vibrio</taxon>
    </lineage>
</organism>
<reference evidence="2 3" key="1">
    <citation type="submission" date="2016-07" db="EMBL/GenBank/DDBJ databases">
        <title>Developing Vibrio natriegens as a novel, fast-growing host for biotechnology.</title>
        <authorList>
            <person name="Weinstock M.T."/>
            <person name="Hesek E.D."/>
            <person name="Wilson C.M."/>
            <person name="Gibson D.G."/>
        </authorList>
    </citation>
    <scope>NUCLEOTIDE SEQUENCE [LARGE SCALE GENOMIC DNA]</scope>
    <source>
        <strain evidence="2 3">ATCC 14048</strain>
    </source>
</reference>
<dbReference type="Proteomes" id="UP000092741">
    <property type="component" value="Chromosome 1"/>
</dbReference>